<keyword evidence="8" id="KW-0067">ATP-binding</keyword>
<keyword evidence="6" id="KW-0547">Nucleotide-binding</keyword>
<dbReference type="Gene3D" id="1.20.58.920">
    <property type="match status" value="1"/>
</dbReference>
<dbReference type="Gene3D" id="1.10.287.130">
    <property type="match status" value="1"/>
</dbReference>
<dbReference type="SUPFAM" id="SSF47384">
    <property type="entry name" value="Homodimeric domain of signal transducing histidine kinase"/>
    <property type="match status" value="1"/>
</dbReference>
<dbReference type="InterPro" id="IPR036890">
    <property type="entry name" value="HATPase_C_sf"/>
</dbReference>
<evidence type="ECO:0000256" key="9">
    <source>
        <dbReference type="ARBA" id="ARBA00023012"/>
    </source>
</evidence>
<feature type="transmembrane region" description="Helical" evidence="11">
    <location>
        <begin position="304"/>
        <end position="322"/>
    </location>
</feature>
<dbReference type="PRINTS" id="PR00344">
    <property type="entry name" value="BCTRLSENSOR"/>
</dbReference>
<name>A0A364NMT5_9GAMM</name>
<dbReference type="GO" id="GO:0000155">
    <property type="term" value="F:phosphorelay sensor kinase activity"/>
    <property type="evidence" value="ECO:0007669"/>
    <property type="project" value="InterPro"/>
</dbReference>
<evidence type="ECO:0000259" key="13">
    <source>
        <dbReference type="PROSITE" id="PS50885"/>
    </source>
</evidence>
<dbReference type="EMBL" id="QKRX01000005">
    <property type="protein sequence ID" value="RAU18381.1"/>
    <property type="molecule type" value="Genomic_DNA"/>
</dbReference>
<evidence type="ECO:0000256" key="4">
    <source>
        <dbReference type="ARBA" id="ARBA00022553"/>
    </source>
</evidence>
<evidence type="ECO:0000256" key="1">
    <source>
        <dbReference type="ARBA" id="ARBA00000085"/>
    </source>
</evidence>
<keyword evidence="11" id="KW-1133">Transmembrane helix</keyword>
<comment type="subcellular location">
    <subcellularLocation>
        <location evidence="2">Membrane</location>
    </subcellularLocation>
</comment>
<evidence type="ECO:0000256" key="7">
    <source>
        <dbReference type="ARBA" id="ARBA00022777"/>
    </source>
</evidence>
<feature type="domain" description="HAMP" evidence="13">
    <location>
        <begin position="324"/>
        <end position="376"/>
    </location>
</feature>
<dbReference type="EC" id="2.7.13.3" evidence="3"/>
<evidence type="ECO:0000256" key="8">
    <source>
        <dbReference type="ARBA" id="ARBA00022840"/>
    </source>
</evidence>
<dbReference type="InterPro" id="IPR038188">
    <property type="entry name" value="TorS_sensor_sf"/>
</dbReference>
<feature type="coiled-coil region" evidence="10">
    <location>
        <begin position="350"/>
        <end position="401"/>
    </location>
</feature>
<dbReference type="SMART" id="SM00387">
    <property type="entry name" value="HATPase_c"/>
    <property type="match status" value="1"/>
</dbReference>
<keyword evidence="7 14" id="KW-0418">Kinase</keyword>
<evidence type="ECO:0000256" key="5">
    <source>
        <dbReference type="ARBA" id="ARBA00022679"/>
    </source>
</evidence>
<evidence type="ECO:0000256" key="11">
    <source>
        <dbReference type="SAM" id="Phobius"/>
    </source>
</evidence>
<dbReference type="GO" id="GO:0016020">
    <property type="term" value="C:membrane"/>
    <property type="evidence" value="ECO:0007669"/>
    <property type="project" value="UniProtKB-SubCell"/>
</dbReference>
<proteinExistence type="predicted"/>
<dbReference type="PROSITE" id="PS50109">
    <property type="entry name" value="HIS_KIN"/>
    <property type="match status" value="1"/>
</dbReference>
<evidence type="ECO:0000313" key="15">
    <source>
        <dbReference type="Proteomes" id="UP000250744"/>
    </source>
</evidence>
<reference evidence="14 15" key="1">
    <citation type="submission" date="2018-06" db="EMBL/GenBank/DDBJ databases">
        <title>Nitrincola tibetense sp. nov., isolated from Lake XuguoCo on Tibetan Plateau.</title>
        <authorList>
            <person name="Xing P."/>
        </authorList>
    </citation>
    <scope>NUCLEOTIDE SEQUENCE [LARGE SCALE GENOMIC DNA]</scope>
    <source>
        <strain evidence="15">xg18</strain>
    </source>
</reference>
<dbReference type="SUPFAM" id="SSF158472">
    <property type="entry name" value="HAMP domain-like"/>
    <property type="match status" value="1"/>
</dbReference>
<gene>
    <name evidence="14" type="ORF">DN062_09135</name>
</gene>
<dbReference type="PANTHER" id="PTHR43065:SF46">
    <property type="entry name" value="C4-DICARBOXYLATE TRANSPORT SENSOR PROTEIN DCTB"/>
    <property type="match status" value="1"/>
</dbReference>
<accession>A0A364NMT5</accession>
<protein>
    <recommendedName>
        <fullName evidence="3">histidine kinase</fullName>
        <ecNumber evidence="3">2.7.13.3</ecNumber>
    </recommendedName>
</protein>
<sequence length="633" mass="71415">MQLQHWIPKSVSTRLMLAFATVALMTLLAAGFASHSNGLLQQRLEQIRADSIEVLYASARLNELSQQLTALVPRLISADSNYVRQRTREQLDRVLAEMQTWVIHLPDYNRYFIEISDQIRYSIGLIHQTVEERHRHAQSSDQQRLRLYPLYVELNQVLDQRPLSEYSEAFLSTRLSLSYLFALAEKAHTDSTFKELDYTFLRLEALVAEIQALQLDDDDLVQAFENAPIDSLFLLVSREGPLFTEKNRELDLRYQEEFLVNNSQRHIQQLAAQISQYTERVNQRVDDEIAEAGLSVSKARDATLMLSMISLLLAASVSWFYVRRNILGRLVRLQSNMHSIASGALNINVIQEGRDEISEMARDLKTFQEAAVQTEAMHRQLAAETQERLDTEKRLRLAQQDLIQAGKLAALGQLSVAITHEINQPLAVMRNQIHSVGLCLDKGLLDQAKSGVERLTLQLEKTAGITRHLRGFARKTDQKPYPMLLAPVIEAAVELLKSKSSHCHPQLTGNADVCVLAEPIRLEQVMVNLIMNALDAVQQVSDPSVRVSWKVCPNTEWVEILVEDNGPGIESDCKEHIFDPYFTTKSPGKGLGLGLSISYNILQDFDGRISLMDTSAGACFQIMIPMASNTTPV</sequence>
<evidence type="ECO:0000259" key="12">
    <source>
        <dbReference type="PROSITE" id="PS50109"/>
    </source>
</evidence>
<feature type="domain" description="Histidine kinase" evidence="12">
    <location>
        <begin position="417"/>
        <end position="628"/>
    </location>
</feature>
<dbReference type="AlphaFoldDB" id="A0A364NMT5"/>
<dbReference type="OrthoDB" id="1931120at2"/>
<dbReference type="SUPFAM" id="SSF55874">
    <property type="entry name" value="ATPase domain of HSP90 chaperone/DNA topoisomerase II/histidine kinase"/>
    <property type="match status" value="1"/>
</dbReference>
<keyword evidence="9" id="KW-0902">Two-component regulatory system</keyword>
<dbReference type="InterPro" id="IPR003594">
    <property type="entry name" value="HATPase_dom"/>
</dbReference>
<dbReference type="SMART" id="SM00304">
    <property type="entry name" value="HAMP"/>
    <property type="match status" value="1"/>
</dbReference>
<dbReference type="Proteomes" id="UP000250744">
    <property type="component" value="Unassembled WGS sequence"/>
</dbReference>
<dbReference type="RefSeq" id="WP_112159021.1">
    <property type="nucleotide sequence ID" value="NZ_QKRX01000005.1"/>
</dbReference>
<keyword evidence="10" id="KW-0175">Coiled coil</keyword>
<evidence type="ECO:0000256" key="3">
    <source>
        <dbReference type="ARBA" id="ARBA00012438"/>
    </source>
</evidence>
<organism evidence="14 15">
    <name type="scientific">Nitrincola tibetensis</name>
    <dbReference type="NCBI Taxonomy" id="2219697"/>
    <lineage>
        <taxon>Bacteria</taxon>
        <taxon>Pseudomonadati</taxon>
        <taxon>Pseudomonadota</taxon>
        <taxon>Gammaproteobacteria</taxon>
        <taxon>Oceanospirillales</taxon>
        <taxon>Oceanospirillaceae</taxon>
        <taxon>Nitrincola</taxon>
    </lineage>
</organism>
<keyword evidence="5" id="KW-0808">Transferase</keyword>
<keyword evidence="15" id="KW-1185">Reference proteome</keyword>
<dbReference type="Gene3D" id="3.30.565.10">
    <property type="entry name" value="Histidine kinase-like ATPase, C-terminal domain"/>
    <property type="match status" value="1"/>
</dbReference>
<evidence type="ECO:0000313" key="14">
    <source>
        <dbReference type="EMBL" id="RAU18381.1"/>
    </source>
</evidence>
<dbReference type="PROSITE" id="PS50885">
    <property type="entry name" value="HAMP"/>
    <property type="match status" value="1"/>
</dbReference>
<keyword evidence="11" id="KW-0472">Membrane</keyword>
<keyword evidence="4" id="KW-0597">Phosphoprotein</keyword>
<dbReference type="Pfam" id="PF00672">
    <property type="entry name" value="HAMP"/>
    <property type="match status" value="1"/>
</dbReference>
<comment type="catalytic activity">
    <reaction evidence="1">
        <text>ATP + protein L-histidine = ADP + protein N-phospho-L-histidine.</text>
        <dbReference type="EC" id="2.7.13.3"/>
    </reaction>
</comment>
<dbReference type="InterPro" id="IPR003660">
    <property type="entry name" value="HAMP_dom"/>
</dbReference>
<evidence type="ECO:0000256" key="10">
    <source>
        <dbReference type="SAM" id="Coils"/>
    </source>
</evidence>
<evidence type="ECO:0000256" key="2">
    <source>
        <dbReference type="ARBA" id="ARBA00004370"/>
    </source>
</evidence>
<dbReference type="InterPro" id="IPR005467">
    <property type="entry name" value="His_kinase_dom"/>
</dbReference>
<dbReference type="GO" id="GO:0005524">
    <property type="term" value="F:ATP binding"/>
    <property type="evidence" value="ECO:0007669"/>
    <property type="project" value="UniProtKB-KW"/>
</dbReference>
<comment type="caution">
    <text evidence="14">The sequence shown here is derived from an EMBL/GenBank/DDBJ whole genome shotgun (WGS) entry which is preliminary data.</text>
</comment>
<dbReference type="InterPro" id="IPR036097">
    <property type="entry name" value="HisK_dim/P_sf"/>
</dbReference>
<dbReference type="Gene3D" id="6.10.340.10">
    <property type="match status" value="1"/>
</dbReference>
<keyword evidence="11" id="KW-0812">Transmembrane</keyword>
<dbReference type="Pfam" id="PF02518">
    <property type="entry name" value="HATPase_c"/>
    <property type="match status" value="1"/>
</dbReference>
<dbReference type="PANTHER" id="PTHR43065">
    <property type="entry name" value="SENSOR HISTIDINE KINASE"/>
    <property type="match status" value="1"/>
</dbReference>
<dbReference type="InterPro" id="IPR004358">
    <property type="entry name" value="Sig_transdc_His_kin-like_C"/>
</dbReference>
<evidence type="ECO:0000256" key="6">
    <source>
        <dbReference type="ARBA" id="ARBA00022741"/>
    </source>
</evidence>